<dbReference type="Proteomes" id="UP001282288">
    <property type="component" value="Unassembled WGS sequence"/>
</dbReference>
<accession>A0AAP6BC10</accession>
<evidence type="ECO:0000313" key="3">
    <source>
        <dbReference type="EMBL" id="MDX3018026.1"/>
    </source>
</evidence>
<evidence type="ECO:0000313" key="2">
    <source>
        <dbReference type="EMBL" id="MDX2961977.1"/>
    </source>
</evidence>
<feature type="domain" description="SnoaL-like" evidence="1">
    <location>
        <begin position="54"/>
        <end position="148"/>
    </location>
</feature>
<dbReference type="GeneID" id="69812047"/>
<comment type="caution">
    <text evidence="2">The sequence shown here is derived from an EMBL/GenBank/DDBJ whole genome shotgun (WGS) entry which is preliminary data.</text>
</comment>
<sequence>MTGVTLKGHVHWMNKSPISPTSLCTIQLRPGRPAAPVLAGGKEMTVPTSRDVLEGFLSALEAHGARQAFEQYAVEDYVQHNAKAGEGREGAIAYLEEEAVRGGRATVKRIISDGEMVALHLHMEFADGSPDLAIVDIWRVEKGRLAEHWDVSQEISKTSTSVVF</sequence>
<dbReference type="Pfam" id="PF12680">
    <property type="entry name" value="SnoaL_2"/>
    <property type="match status" value="1"/>
</dbReference>
<dbReference type="RefSeq" id="WP_141655614.1">
    <property type="nucleotide sequence ID" value="NZ_CP122369.1"/>
</dbReference>
<name>A0AAP6BC10_9ACTN</name>
<evidence type="ECO:0000259" key="1">
    <source>
        <dbReference type="Pfam" id="PF12680"/>
    </source>
</evidence>
<gene>
    <name evidence="2" type="ORF">PV399_20010</name>
    <name evidence="3" type="ORF">PV666_09045</name>
</gene>
<organism evidence="2 5">
    <name type="scientific">Streptomyces acidiscabies</name>
    <dbReference type="NCBI Taxonomy" id="42234"/>
    <lineage>
        <taxon>Bacteria</taxon>
        <taxon>Bacillati</taxon>
        <taxon>Actinomycetota</taxon>
        <taxon>Actinomycetes</taxon>
        <taxon>Kitasatosporales</taxon>
        <taxon>Streptomycetaceae</taxon>
        <taxon>Streptomyces</taxon>
    </lineage>
</organism>
<proteinExistence type="predicted"/>
<dbReference type="AlphaFoldDB" id="A0AAP6BC10"/>
<dbReference type="InterPro" id="IPR032710">
    <property type="entry name" value="NTF2-like_dom_sf"/>
</dbReference>
<dbReference type="Gene3D" id="3.10.450.50">
    <property type="match status" value="1"/>
</dbReference>
<protein>
    <submittedName>
        <fullName evidence="2">Nuclear transport factor 2 family protein</fullName>
    </submittedName>
</protein>
<dbReference type="EMBL" id="JARAWP010000004">
    <property type="protein sequence ID" value="MDX3018026.1"/>
    <property type="molecule type" value="Genomic_DNA"/>
</dbReference>
<dbReference type="EMBL" id="JARAWC010000014">
    <property type="protein sequence ID" value="MDX2961977.1"/>
    <property type="molecule type" value="Genomic_DNA"/>
</dbReference>
<evidence type="ECO:0000313" key="4">
    <source>
        <dbReference type="Proteomes" id="UP001272987"/>
    </source>
</evidence>
<reference evidence="2 4" key="1">
    <citation type="journal article" date="2023" name="Microb. Genom.">
        <title>Mesoterricola silvestris gen. nov., sp. nov., Mesoterricola sediminis sp. nov., Geothrix oryzae sp. nov., Geothrix edaphica sp. nov., Geothrix rubra sp. nov., and Geothrix limicola sp. nov., six novel members of Acidobacteriota isolated from soils.</title>
        <authorList>
            <person name="Weisberg A.J."/>
            <person name="Pearce E."/>
            <person name="Kramer C.G."/>
            <person name="Chang J.H."/>
            <person name="Clarke C.R."/>
        </authorList>
    </citation>
    <scope>NUCLEOTIDE SEQUENCE</scope>
    <source>
        <strain evidence="3 4">NB05-1H</strain>
        <strain evidence="2">NRRL_B-16521</strain>
    </source>
</reference>
<dbReference type="SUPFAM" id="SSF54427">
    <property type="entry name" value="NTF2-like"/>
    <property type="match status" value="1"/>
</dbReference>
<evidence type="ECO:0000313" key="5">
    <source>
        <dbReference type="Proteomes" id="UP001282288"/>
    </source>
</evidence>
<keyword evidence="4" id="KW-1185">Reference proteome</keyword>
<dbReference type="Proteomes" id="UP001272987">
    <property type="component" value="Unassembled WGS sequence"/>
</dbReference>
<dbReference type="InterPro" id="IPR037401">
    <property type="entry name" value="SnoaL-like"/>
</dbReference>